<name>A0ABP2J2V9_9ACTN</name>
<dbReference type="GO" id="GO:0016301">
    <property type="term" value="F:kinase activity"/>
    <property type="evidence" value="ECO:0007669"/>
    <property type="project" value="UniProtKB-KW"/>
</dbReference>
<proteinExistence type="predicted"/>
<dbReference type="Gene3D" id="3.30.1180.20">
    <property type="entry name" value="Dihydroxyacetone kinase, domain 2"/>
    <property type="match status" value="1"/>
</dbReference>
<dbReference type="InterPro" id="IPR012735">
    <property type="entry name" value="DhaK_1b"/>
</dbReference>
<dbReference type="EMBL" id="AEDQ01000033">
    <property type="protein sequence ID" value="EFL43609.1"/>
    <property type="molecule type" value="Genomic_DNA"/>
</dbReference>
<evidence type="ECO:0000256" key="1">
    <source>
        <dbReference type="NCBIfam" id="TIGR02362"/>
    </source>
</evidence>
<dbReference type="PANTHER" id="PTHR28629:SF4">
    <property type="entry name" value="TRIOKINASE_FMN CYCLASE"/>
    <property type="match status" value="1"/>
</dbReference>
<sequence length="329" mass="36190">MIQIINQPENVVEDTLSVLPAIYPKLKYKKETGIVYRTNLTKDCVPLLSGGGSGHEPAHFGYVGQGMLSCAVEGPIFVPPSAEHVLEGIKTVYNDKTGLLVIIKNFEADVTNFGSAIRQARELGMNVEYVISHDDISIESSSFMRRQRGVAGTVLMHKILGAAAQAKVELDNLVYMGNQISECIATLGVASRAATLPGETDPMFELADHDISYGIGIHGEEGYRTIGFESSEKLAVELVNKLNLKFHWHTHDPYIVLVNNLGGCTREEELIFTHDILQLLELEGLNIIDVKTGTYMTSLNMAGLSVTLFKLQDPSWLAYYQAPTDAFAW</sequence>
<dbReference type="Proteomes" id="UP000004431">
    <property type="component" value="Unassembled WGS sequence"/>
</dbReference>
<dbReference type="InterPro" id="IPR050861">
    <property type="entry name" value="Dihydroxyacetone_Kinase"/>
</dbReference>
<evidence type="ECO:0000313" key="3">
    <source>
        <dbReference type="EMBL" id="EFL43609.1"/>
    </source>
</evidence>
<dbReference type="PROSITE" id="PS51481">
    <property type="entry name" value="DHAK"/>
    <property type="match status" value="1"/>
</dbReference>
<feature type="domain" description="DhaK" evidence="2">
    <location>
        <begin position="7"/>
        <end position="329"/>
    </location>
</feature>
<protein>
    <recommendedName>
        <fullName evidence="1">DhaKLM operon coactivator DhaQ</fullName>
    </recommendedName>
</protein>
<evidence type="ECO:0000259" key="2">
    <source>
        <dbReference type="PROSITE" id="PS51481"/>
    </source>
</evidence>
<reference evidence="3 4" key="1">
    <citation type="submission" date="2010-08" db="EMBL/GenBank/DDBJ databases">
        <authorList>
            <person name="Durkin A.S."/>
            <person name="Madupu R."/>
            <person name="Torralba M."/>
            <person name="Gillis M."/>
            <person name="Methe B."/>
            <person name="Sutton G."/>
            <person name="Nelson K.E."/>
        </authorList>
    </citation>
    <scope>NUCLEOTIDE SEQUENCE [LARGE SCALE GENOMIC DNA]</scope>
    <source>
        <strain evidence="3 4">PB189-T1-4</strain>
    </source>
</reference>
<dbReference type="RefSeq" id="WP_006304741.1">
    <property type="nucleotide sequence ID" value="NZ_AEDQ01000033.1"/>
</dbReference>
<dbReference type="SUPFAM" id="SSF82549">
    <property type="entry name" value="DAK1/DegV-like"/>
    <property type="match status" value="1"/>
</dbReference>
<dbReference type="PANTHER" id="PTHR28629">
    <property type="entry name" value="TRIOKINASE/FMN CYCLASE"/>
    <property type="match status" value="1"/>
</dbReference>
<evidence type="ECO:0000313" key="4">
    <source>
        <dbReference type="Proteomes" id="UP000004431"/>
    </source>
</evidence>
<dbReference type="Pfam" id="PF02733">
    <property type="entry name" value="Dak1"/>
    <property type="match status" value="1"/>
</dbReference>
<keyword evidence="3" id="KW-0418">Kinase</keyword>
<keyword evidence="4" id="KW-1185">Reference proteome</keyword>
<organism evidence="3 4">
    <name type="scientific">Fannyhessea vaginae PB189-T1-4</name>
    <dbReference type="NCBI Taxonomy" id="866774"/>
    <lineage>
        <taxon>Bacteria</taxon>
        <taxon>Bacillati</taxon>
        <taxon>Actinomycetota</taxon>
        <taxon>Coriobacteriia</taxon>
        <taxon>Coriobacteriales</taxon>
        <taxon>Atopobiaceae</taxon>
        <taxon>Fannyhessea</taxon>
    </lineage>
</organism>
<comment type="caution">
    <text evidence="3">The sequence shown here is derived from an EMBL/GenBank/DDBJ whole genome shotgun (WGS) entry which is preliminary data.</text>
</comment>
<gene>
    <name evidence="3" type="primary">dhaK2</name>
    <name evidence="3" type="ORF">HMPREF9248_0674</name>
</gene>
<dbReference type="Gene3D" id="3.40.50.10440">
    <property type="entry name" value="Dihydroxyacetone kinase, domain 1"/>
    <property type="match status" value="1"/>
</dbReference>
<keyword evidence="3" id="KW-0808">Transferase</keyword>
<dbReference type="NCBIfam" id="TIGR02362">
    <property type="entry name" value="dhaK1b"/>
    <property type="match status" value="1"/>
</dbReference>
<accession>A0ABP2J2V9</accession>
<dbReference type="InterPro" id="IPR004006">
    <property type="entry name" value="DhaK_dom"/>
</dbReference>